<feature type="transmembrane region" description="Helical" evidence="2">
    <location>
        <begin position="260"/>
        <end position="277"/>
    </location>
</feature>
<feature type="transmembrane region" description="Helical" evidence="2">
    <location>
        <begin position="205"/>
        <end position="225"/>
    </location>
</feature>
<sequence>MKLGQAFDTRNNALNAWRLVLAISVILGHSFTVTGRPSPTGIVGHLLGAGGVDGFFAVSGFLITASWLRQPHLREYLTARALRILPGYYVCLIVTAFIIAPVGVAIQGGAALKLLFSAAPFQYVLMNIAVATLKVDVGGTPTGIPYPGTWNSSLWTLMFELACYFVVAGLGVAGLANRRWVSPTILVAAVICAALVPPFKLHAEFTLQFAAASARFAIMFAAGALLYQWRDVIPARWWLVGVSIAVVLLGGTLLPDYRRLGGIPLAYAIIVSGALLRNKFLRLRTDLSYGVYIYAFPTQQLLVICGIGVLNPNVFSIVATLCTLPLAALSWFLIEKPAMSLKRRLKKRWSGPAAAETDPRVSETDAERPAATVDATADRTAPNGPGAA</sequence>
<evidence type="ECO:0000313" key="5">
    <source>
        <dbReference type="Proteomes" id="UP000465301"/>
    </source>
</evidence>
<keyword evidence="2" id="KW-0472">Membrane</keyword>
<dbReference type="PANTHER" id="PTHR23028:SF53">
    <property type="entry name" value="ACYL_TRANSF_3 DOMAIN-CONTAINING PROTEIN"/>
    <property type="match status" value="1"/>
</dbReference>
<dbReference type="Proteomes" id="UP000465301">
    <property type="component" value="Unassembled WGS sequence"/>
</dbReference>
<feature type="transmembrane region" description="Helical" evidence="2">
    <location>
        <begin position="16"/>
        <end position="34"/>
    </location>
</feature>
<keyword evidence="4" id="KW-0808">Transferase</keyword>
<evidence type="ECO:0000256" key="1">
    <source>
        <dbReference type="SAM" id="MobiDB-lite"/>
    </source>
</evidence>
<reference evidence="4 5" key="1">
    <citation type="journal article" date="2019" name="Emerg. Microbes Infect.">
        <title>Comprehensive subspecies identification of 175 nontuberculous mycobacteria species based on 7547 genomic profiles.</title>
        <authorList>
            <person name="Matsumoto Y."/>
            <person name="Kinjo T."/>
            <person name="Motooka D."/>
            <person name="Nabeya D."/>
            <person name="Jung N."/>
            <person name="Uechi K."/>
            <person name="Horii T."/>
            <person name="Iida T."/>
            <person name="Fujita J."/>
            <person name="Nakamura S."/>
        </authorList>
    </citation>
    <scope>NUCLEOTIDE SEQUENCE [LARGE SCALE GENOMIC DNA]</scope>
    <source>
        <strain evidence="4 5">JCM 30726</strain>
    </source>
</reference>
<organism evidence="4 5">
    <name type="scientific">Mycobacterium timonense</name>
    <dbReference type="NCBI Taxonomy" id="701043"/>
    <lineage>
        <taxon>Bacteria</taxon>
        <taxon>Bacillati</taxon>
        <taxon>Actinomycetota</taxon>
        <taxon>Actinomycetes</taxon>
        <taxon>Mycobacteriales</taxon>
        <taxon>Mycobacteriaceae</taxon>
        <taxon>Mycobacterium</taxon>
        <taxon>Mycobacterium avium complex (MAC)</taxon>
    </lineage>
</organism>
<feature type="transmembrane region" description="Helical" evidence="2">
    <location>
        <begin position="289"/>
        <end position="309"/>
    </location>
</feature>
<keyword evidence="5" id="KW-1185">Reference proteome</keyword>
<feature type="transmembrane region" description="Helical" evidence="2">
    <location>
        <begin position="237"/>
        <end position="254"/>
    </location>
</feature>
<comment type="caution">
    <text evidence="4">The sequence shown here is derived from an EMBL/GenBank/DDBJ whole genome shotgun (WGS) entry which is preliminary data.</text>
</comment>
<feature type="transmembrane region" description="Helical" evidence="2">
    <location>
        <begin position="180"/>
        <end position="199"/>
    </location>
</feature>
<dbReference type="PANTHER" id="PTHR23028">
    <property type="entry name" value="ACETYLTRANSFERASE"/>
    <property type="match status" value="1"/>
</dbReference>
<feature type="compositionally biased region" description="Low complexity" evidence="1">
    <location>
        <begin position="369"/>
        <end position="382"/>
    </location>
</feature>
<feature type="compositionally biased region" description="Basic and acidic residues" evidence="1">
    <location>
        <begin position="357"/>
        <end position="368"/>
    </location>
</feature>
<dbReference type="GO" id="GO:0000271">
    <property type="term" value="P:polysaccharide biosynthetic process"/>
    <property type="evidence" value="ECO:0007669"/>
    <property type="project" value="TreeGrafter"/>
</dbReference>
<feature type="region of interest" description="Disordered" evidence="1">
    <location>
        <begin position="347"/>
        <end position="388"/>
    </location>
</feature>
<evidence type="ECO:0000313" key="4">
    <source>
        <dbReference type="EMBL" id="GFG97663.1"/>
    </source>
</evidence>
<feature type="transmembrane region" description="Helical" evidence="2">
    <location>
        <begin position="315"/>
        <end position="334"/>
    </location>
</feature>
<evidence type="ECO:0000256" key="2">
    <source>
        <dbReference type="SAM" id="Phobius"/>
    </source>
</evidence>
<keyword evidence="2" id="KW-1133">Transmembrane helix</keyword>
<feature type="transmembrane region" description="Helical" evidence="2">
    <location>
        <begin position="153"/>
        <end position="173"/>
    </location>
</feature>
<protein>
    <submittedName>
        <fullName evidence="4">Acyltransferase</fullName>
    </submittedName>
</protein>
<evidence type="ECO:0000259" key="3">
    <source>
        <dbReference type="Pfam" id="PF01757"/>
    </source>
</evidence>
<dbReference type="EMBL" id="BLLA01000001">
    <property type="protein sequence ID" value="GFG97663.1"/>
    <property type="molecule type" value="Genomic_DNA"/>
</dbReference>
<gene>
    <name evidence="4" type="ORF">MTIM_35420</name>
</gene>
<feature type="transmembrane region" description="Helical" evidence="2">
    <location>
        <begin position="46"/>
        <end position="67"/>
    </location>
</feature>
<dbReference type="InterPro" id="IPR002656">
    <property type="entry name" value="Acyl_transf_3_dom"/>
</dbReference>
<feature type="domain" description="Acyltransferase 3" evidence="3">
    <location>
        <begin position="11"/>
        <end position="329"/>
    </location>
</feature>
<keyword evidence="2" id="KW-0812">Transmembrane</keyword>
<dbReference type="GO" id="GO:0016020">
    <property type="term" value="C:membrane"/>
    <property type="evidence" value="ECO:0007669"/>
    <property type="project" value="TreeGrafter"/>
</dbReference>
<keyword evidence="4" id="KW-0012">Acyltransferase</keyword>
<feature type="transmembrane region" description="Helical" evidence="2">
    <location>
        <begin position="87"/>
        <end position="107"/>
    </location>
</feature>
<accession>A0A7I9Z9N7</accession>
<dbReference type="RefSeq" id="WP_163712251.1">
    <property type="nucleotide sequence ID" value="NZ_BLLA01000001.1"/>
</dbReference>
<dbReference type="Pfam" id="PF01757">
    <property type="entry name" value="Acyl_transf_3"/>
    <property type="match status" value="1"/>
</dbReference>
<dbReference type="InterPro" id="IPR050879">
    <property type="entry name" value="Acyltransferase_3"/>
</dbReference>
<proteinExistence type="predicted"/>
<dbReference type="GO" id="GO:0016747">
    <property type="term" value="F:acyltransferase activity, transferring groups other than amino-acyl groups"/>
    <property type="evidence" value="ECO:0007669"/>
    <property type="project" value="InterPro"/>
</dbReference>
<name>A0A7I9Z9N7_9MYCO</name>
<dbReference type="AlphaFoldDB" id="A0A7I9Z9N7"/>